<dbReference type="EMBL" id="JAHXCT010000003">
    <property type="protein sequence ID" value="MBW4769300.1"/>
    <property type="molecule type" value="Genomic_DNA"/>
</dbReference>
<dbReference type="InterPro" id="IPR045957">
    <property type="entry name" value="DUF6377"/>
</dbReference>
<protein>
    <recommendedName>
        <fullName evidence="2">DUF6377 domain-containing protein</fullName>
    </recommendedName>
</protein>
<gene>
    <name evidence="3" type="ORF">KZO38_05930</name>
</gene>
<keyword evidence="4" id="KW-1185">Reference proteome</keyword>
<proteinExistence type="predicted"/>
<evidence type="ECO:0000256" key="1">
    <source>
        <dbReference type="SAM" id="Phobius"/>
    </source>
</evidence>
<evidence type="ECO:0000313" key="4">
    <source>
        <dbReference type="Proteomes" id="UP000788426"/>
    </source>
</evidence>
<comment type="caution">
    <text evidence="3">The sequence shown here is derived from an EMBL/GenBank/DDBJ whole genome shotgun (WGS) entry which is preliminary data.</text>
</comment>
<dbReference type="Pfam" id="PF19904">
    <property type="entry name" value="DUF6377"/>
    <property type="match status" value="1"/>
</dbReference>
<dbReference type="Proteomes" id="UP000788426">
    <property type="component" value="Unassembled WGS sequence"/>
</dbReference>
<evidence type="ECO:0000259" key="2">
    <source>
        <dbReference type="Pfam" id="PF19904"/>
    </source>
</evidence>
<sequence length="502" mass="59324">MRLDSVLQKRNTYEEKKREELKSLYTLAAKSTTIEERYKAYSMLYEQYKSYQYDSAMVYAERCETIAQQLSNRNYVLEAGCMKAFCLLSAGLYKEAFDQMRLLKHNNVDPKYKELYYKMQVRLYYDIADYNQSKAYRDNYCAQGHIYTDSLLTLLKPQSWEWYYAIGMRSLKKHNYTACIEPLLKTLSSPDIDLHTKAIVTSCLGWVYKELGDETQTIHYLALAAIYDNMSVTKENTALRVLGGFLYTRGEINKAIDYVQLSLEDANFYDARQRKIEIGNILPIIEQERLTMLQQQRNTMAIAAFVVICLLLGLIYGVWVIKKQMKKLHKAQEIIEEQNNSLVQSNMKLNEANKIKDEYIGRSFYLNAEYISKLEKLYKGIERKIISRQFDSLRQSVNESVLESERKSMYSDFDETFLKLFPHFIDRYEQLFEPTTQRRSMLNEHLTTEMRIFALIRLGIQDSERIAKFLNYSVHTINTYKTRVKNKSWVENDLFEQKIMEI</sequence>
<organism evidence="3 4">
    <name type="scientific">Hoylesella nanceiensis</name>
    <dbReference type="NCBI Taxonomy" id="425941"/>
    <lineage>
        <taxon>Bacteria</taxon>
        <taxon>Pseudomonadati</taxon>
        <taxon>Bacteroidota</taxon>
        <taxon>Bacteroidia</taxon>
        <taxon>Bacteroidales</taxon>
        <taxon>Prevotellaceae</taxon>
        <taxon>Hoylesella</taxon>
    </lineage>
</organism>
<keyword evidence="1" id="KW-0812">Transmembrane</keyword>
<feature type="domain" description="DUF6377" evidence="2">
    <location>
        <begin position="228"/>
        <end position="467"/>
    </location>
</feature>
<reference evidence="3 4" key="1">
    <citation type="submission" date="2021-07" db="EMBL/GenBank/DDBJ databases">
        <title>Genomic diversity and antimicrobial resistance of Prevotella spp. isolated from chronic lung disease airways.</title>
        <authorList>
            <person name="Webb K.A."/>
            <person name="Olagoke O.S."/>
            <person name="Baird T."/>
            <person name="Neill J."/>
            <person name="Pham A."/>
            <person name="Wells T.J."/>
            <person name="Ramsay K.A."/>
            <person name="Bell S.C."/>
            <person name="Sarovich D.S."/>
            <person name="Price E.P."/>
        </authorList>
    </citation>
    <scope>NUCLEOTIDE SEQUENCE [LARGE SCALE GENOMIC DNA]</scope>
    <source>
        <strain evidence="3 4">SCHI0011.S.12</strain>
    </source>
</reference>
<evidence type="ECO:0000313" key="3">
    <source>
        <dbReference type="EMBL" id="MBW4769300.1"/>
    </source>
</evidence>
<name>A0ABS6YCK0_9BACT</name>
<keyword evidence="1" id="KW-0472">Membrane</keyword>
<keyword evidence="1" id="KW-1133">Transmembrane helix</keyword>
<feature type="transmembrane region" description="Helical" evidence="1">
    <location>
        <begin position="300"/>
        <end position="321"/>
    </location>
</feature>
<accession>A0ABS6YCK0</accession>